<comment type="cofactor">
    <cofactor evidence="2">
        <name>Mn(2+)</name>
        <dbReference type="ChEBI" id="CHEBI:29035"/>
    </cofactor>
</comment>
<dbReference type="RefSeq" id="WP_184098796.1">
    <property type="nucleotide sequence ID" value="NZ_JACHHN010000002.1"/>
</dbReference>
<dbReference type="Gene3D" id="3.40.1350.10">
    <property type="match status" value="1"/>
</dbReference>
<name>A0A840RE23_9NEIS</name>
<dbReference type="EMBL" id="JACHHN010000002">
    <property type="protein sequence ID" value="MBB5190620.1"/>
    <property type="molecule type" value="Genomic_DNA"/>
</dbReference>
<keyword evidence="8" id="KW-0378">Hydrolase</keyword>
<evidence type="ECO:0000259" key="11">
    <source>
        <dbReference type="SMART" id="SM00990"/>
    </source>
</evidence>
<dbReference type="GO" id="GO:0004528">
    <property type="term" value="F:phosphodiesterase I activity"/>
    <property type="evidence" value="ECO:0007669"/>
    <property type="project" value="UniProtKB-EC"/>
</dbReference>
<dbReference type="GO" id="GO:0003676">
    <property type="term" value="F:nucleic acid binding"/>
    <property type="evidence" value="ECO:0007669"/>
    <property type="project" value="InterPro"/>
</dbReference>
<dbReference type="SMART" id="SM00990">
    <property type="entry name" value="VRR_NUC"/>
    <property type="match status" value="1"/>
</dbReference>
<evidence type="ECO:0000256" key="4">
    <source>
        <dbReference type="ARBA" id="ARBA00005533"/>
    </source>
</evidence>
<dbReference type="Pfam" id="PF21315">
    <property type="entry name" value="FAN1_HTH"/>
    <property type="match status" value="1"/>
</dbReference>
<dbReference type="InterPro" id="IPR049125">
    <property type="entry name" value="FAN1-like_WH"/>
</dbReference>
<keyword evidence="10" id="KW-0464">Manganese</keyword>
<proteinExistence type="inferred from homology"/>
<dbReference type="PANTHER" id="PTHR15749:SF4">
    <property type="entry name" value="FANCONI-ASSOCIATED NUCLEASE 1"/>
    <property type="match status" value="1"/>
</dbReference>
<organism evidence="12 13">
    <name type="scientific">Silvimonas terrae</name>
    <dbReference type="NCBI Taxonomy" id="300266"/>
    <lineage>
        <taxon>Bacteria</taxon>
        <taxon>Pseudomonadati</taxon>
        <taxon>Pseudomonadota</taxon>
        <taxon>Betaproteobacteria</taxon>
        <taxon>Neisseriales</taxon>
        <taxon>Chitinibacteraceae</taxon>
        <taxon>Silvimonas</taxon>
    </lineage>
</organism>
<evidence type="ECO:0000256" key="7">
    <source>
        <dbReference type="ARBA" id="ARBA00022723"/>
    </source>
</evidence>
<dbReference type="InterPro" id="IPR014883">
    <property type="entry name" value="VRR_NUC"/>
</dbReference>
<evidence type="ECO:0000256" key="2">
    <source>
        <dbReference type="ARBA" id="ARBA00001936"/>
    </source>
</evidence>
<keyword evidence="13" id="KW-1185">Reference proteome</keyword>
<dbReference type="InterPro" id="IPR040603">
    <property type="entry name" value="FAN1_SAP_bact"/>
</dbReference>
<reference evidence="12 13" key="1">
    <citation type="submission" date="2020-08" db="EMBL/GenBank/DDBJ databases">
        <title>Genomic Encyclopedia of Type Strains, Phase IV (KMG-IV): sequencing the most valuable type-strain genomes for metagenomic binning, comparative biology and taxonomic classification.</title>
        <authorList>
            <person name="Goeker M."/>
        </authorList>
    </citation>
    <scope>NUCLEOTIDE SEQUENCE [LARGE SCALE GENOMIC DNA]</scope>
    <source>
        <strain evidence="12 13">DSM 18233</strain>
    </source>
</reference>
<dbReference type="Pfam" id="PF08774">
    <property type="entry name" value="VRR_NUC"/>
    <property type="match status" value="1"/>
</dbReference>
<dbReference type="PANTHER" id="PTHR15749">
    <property type="entry name" value="FANCONI-ASSOCIATED NUCLEASE 1"/>
    <property type="match status" value="1"/>
</dbReference>
<accession>A0A840RE23</accession>
<dbReference type="GO" id="GO:0036297">
    <property type="term" value="P:interstrand cross-link repair"/>
    <property type="evidence" value="ECO:0007669"/>
    <property type="project" value="InterPro"/>
</dbReference>
<evidence type="ECO:0000256" key="1">
    <source>
        <dbReference type="ARBA" id="ARBA00000983"/>
    </source>
</evidence>
<comment type="cofactor">
    <cofactor evidence="3">
        <name>Mg(2+)</name>
        <dbReference type="ChEBI" id="CHEBI:18420"/>
    </cofactor>
</comment>
<evidence type="ECO:0000256" key="10">
    <source>
        <dbReference type="ARBA" id="ARBA00023211"/>
    </source>
</evidence>
<keyword evidence="6" id="KW-0540">Nuclease</keyword>
<dbReference type="InterPro" id="IPR011856">
    <property type="entry name" value="tRNA_endonuc-like_dom_sf"/>
</dbReference>
<keyword evidence="9" id="KW-0460">Magnesium</keyword>
<dbReference type="GO" id="GO:0046872">
    <property type="term" value="F:metal ion binding"/>
    <property type="evidence" value="ECO:0007669"/>
    <property type="project" value="UniProtKB-KW"/>
</dbReference>
<gene>
    <name evidence="12" type="ORF">HNQ50_001342</name>
</gene>
<dbReference type="InterPro" id="IPR033315">
    <property type="entry name" value="Fan1-like"/>
</dbReference>
<evidence type="ECO:0000256" key="9">
    <source>
        <dbReference type="ARBA" id="ARBA00022842"/>
    </source>
</evidence>
<evidence type="ECO:0000313" key="13">
    <source>
        <dbReference type="Proteomes" id="UP000543030"/>
    </source>
</evidence>
<evidence type="ECO:0000256" key="8">
    <source>
        <dbReference type="ARBA" id="ARBA00022801"/>
    </source>
</evidence>
<dbReference type="AlphaFoldDB" id="A0A840RE23"/>
<dbReference type="EC" id="3.1.4.1" evidence="5"/>
<keyword evidence="7" id="KW-0479">Metal-binding</keyword>
<dbReference type="Pfam" id="PF18081">
    <property type="entry name" value="FANC_SAP"/>
    <property type="match status" value="1"/>
</dbReference>
<evidence type="ECO:0000256" key="6">
    <source>
        <dbReference type="ARBA" id="ARBA00022722"/>
    </source>
</evidence>
<dbReference type="Proteomes" id="UP000543030">
    <property type="component" value="Unassembled WGS sequence"/>
</dbReference>
<protein>
    <recommendedName>
        <fullName evidence="5">phosphodiesterase I</fullName>
        <ecNumber evidence="5">3.1.4.1</ecNumber>
    </recommendedName>
</protein>
<feature type="domain" description="VRR-NUC" evidence="11">
    <location>
        <begin position="433"/>
        <end position="547"/>
    </location>
</feature>
<comment type="similarity">
    <text evidence="4">Belongs to the FAN1 family.</text>
</comment>
<comment type="caution">
    <text evidence="12">The sequence shown here is derived from an EMBL/GenBank/DDBJ whole genome shotgun (WGS) entry which is preliminary data.</text>
</comment>
<evidence type="ECO:0000256" key="3">
    <source>
        <dbReference type="ARBA" id="ARBA00001946"/>
    </source>
</evidence>
<comment type="catalytic activity">
    <reaction evidence="1">
        <text>Hydrolytically removes 5'-nucleotides successively from the 3'-hydroxy termini of 3'-hydroxy-terminated oligonucleotides.</text>
        <dbReference type="EC" id="3.1.4.1"/>
    </reaction>
</comment>
<evidence type="ECO:0000256" key="5">
    <source>
        <dbReference type="ARBA" id="ARBA00012029"/>
    </source>
</evidence>
<sequence length="551" mass="61670">MNVAIPASRTLADPFYYLNNFRLVLDWVATRYDDLLNDEERTFAHRFAALPEPAQALLVRMVTRKGVLFRASKLVYAEIGEVHAAAGPLLAQGWVSDTPHLAIEQLFSLFTKGDLAPLTANAPAGTARKPELLAWAQASYPQTQTLAEWLPGHSDTVFENKVDGLCERLRLMFFGNLSQDWSEFVLTNLGIYTFEQVALSPDSRAFQQRADVDHYLHLAHCRDALEEGADPQHVLATLPQPRPDNPWLARRQSRLAFQVAQQLERTSQLDAALGLYATCTAPGARARHIRVLEKLNQTAAAHDLACLAERAPESEAEWQQIHRMLPRLRRTLGLAKAPRAAPPAAAELLLSLPPRADSVEIITRDHLHQAEAPVAYVENTLFNALFGLLCWPVIFSPVPGAFFHPYHHSPADLASADFQARRQAGFDACLAELANGQYRQTILQRFADKQGIQCSFVNWAIISAPLLQLALQYIPAGHLLVIFRRMLADITTNRTGLPDLIRFWPAEQRYQLIEVKGPGDRLQDNQLRWLAYFAEHAIPVAVCYVQWADAA</sequence>
<evidence type="ECO:0000313" key="12">
    <source>
        <dbReference type="EMBL" id="MBB5190620.1"/>
    </source>
</evidence>